<dbReference type="InterPro" id="IPR001387">
    <property type="entry name" value="Cro/C1-type_HTH"/>
</dbReference>
<dbReference type="Pfam" id="PF13443">
    <property type="entry name" value="HTH_26"/>
    <property type="match status" value="1"/>
</dbReference>
<keyword evidence="3" id="KW-1185">Reference proteome</keyword>
<name>A0ABX0I4V3_9FLAO</name>
<protein>
    <submittedName>
        <fullName evidence="2">Helix-turn-helix domain-containing protein</fullName>
    </submittedName>
</protein>
<dbReference type="Proteomes" id="UP000800984">
    <property type="component" value="Unassembled WGS sequence"/>
</dbReference>
<dbReference type="RefSeq" id="WP_166077266.1">
    <property type="nucleotide sequence ID" value="NZ_JAAJBT010000004.1"/>
</dbReference>
<dbReference type="EMBL" id="JAAJBT010000004">
    <property type="protein sequence ID" value="NHM02167.1"/>
    <property type="molecule type" value="Genomic_DNA"/>
</dbReference>
<accession>A0ABX0I4V3</accession>
<evidence type="ECO:0000313" key="3">
    <source>
        <dbReference type="Proteomes" id="UP000800984"/>
    </source>
</evidence>
<sequence>MLSLHLQPIFKARGIEKPYTFLVKNGFTPHAAHNLLNAKTRVFRLDHIELLCEILICEPNDLLLWQPISGKQIAANHPLKKLSHTTDSETDLKKALFNLPYNQLKDISSKLTNEINDINP</sequence>
<reference evidence="2 3" key="1">
    <citation type="submission" date="2020-02" db="EMBL/GenBank/DDBJ databases">
        <authorList>
            <person name="Chen W.-M."/>
        </authorList>
    </citation>
    <scope>NUCLEOTIDE SEQUENCE [LARGE SCALE GENOMIC DNA]</scope>
    <source>
        <strain evidence="2 3">KDG-16</strain>
    </source>
</reference>
<gene>
    <name evidence="2" type="ORF">G4D72_08595</name>
</gene>
<proteinExistence type="predicted"/>
<evidence type="ECO:0000259" key="1">
    <source>
        <dbReference type="Pfam" id="PF13443"/>
    </source>
</evidence>
<evidence type="ECO:0000313" key="2">
    <source>
        <dbReference type="EMBL" id="NHM02167.1"/>
    </source>
</evidence>
<comment type="caution">
    <text evidence="2">The sequence shown here is derived from an EMBL/GenBank/DDBJ whole genome shotgun (WGS) entry which is preliminary data.</text>
</comment>
<feature type="domain" description="HTH cro/C1-type" evidence="1">
    <location>
        <begin position="6"/>
        <end position="67"/>
    </location>
</feature>
<organism evidence="2 3">
    <name type="scientific">Flavobacterium difficile</name>
    <dbReference type="NCBI Taxonomy" id="2709659"/>
    <lineage>
        <taxon>Bacteria</taxon>
        <taxon>Pseudomonadati</taxon>
        <taxon>Bacteroidota</taxon>
        <taxon>Flavobacteriia</taxon>
        <taxon>Flavobacteriales</taxon>
        <taxon>Flavobacteriaceae</taxon>
        <taxon>Flavobacterium</taxon>
    </lineage>
</organism>